<organism evidence="1 2">
    <name type="scientific">Serratia phage BF</name>
    <dbReference type="NCBI Taxonomy" id="1962671"/>
    <lineage>
        <taxon>Viruses</taxon>
        <taxon>Duplodnaviria</taxon>
        <taxon>Heunggongvirae</taxon>
        <taxon>Uroviricota</taxon>
        <taxon>Caudoviricetes</taxon>
        <taxon>Eneladusvirus</taxon>
        <taxon>Eneladusvirus BF</taxon>
    </lineage>
</organism>
<gene>
    <name evidence="1" type="ORF">BF_0411</name>
</gene>
<keyword evidence="2" id="KW-1185">Reference proteome</keyword>
<dbReference type="OrthoDB" id="35468at10239"/>
<evidence type="ECO:0000313" key="2">
    <source>
        <dbReference type="Proteomes" id="UP000221837"/>
    </source>
</evidence>
<protein>
    <submittedName>
        <fullName evidence="1">Uncharacterized protein</fullName>
    </submittedName>
</protein>
<dbReference type="EMBL" id="KY630187">
    <property type="protein sequence ID" value="AQW88936.1"/>
    <property type="molecule type" value="Genomic_DNA"/>
</dbReference>
<dbReference type="Proteomes" id="UP000221837">
    <property type="component" value="Genome"/>
</dbReference>
<accession>A0A1S6UB25</accession>
<proteinExistence type="predicted"/>
<name>A0A1S6UB25_9CAUD</name>
<evidence type="ECO:0000313" key="1">
    <source>
        <dbReference type="EMBL" id="AQW88936.1"/>
    </source>
</evidence>
<sequence length="149" mass="18165">MKTVLVFDYHFIEHVEYPGGPGCLGTVKWNEIVEANFTTFELQDNGLYLSWRLEREDDGHYIEIPRYISFDEIGKEQYRMYKEVIENESYWFEDISIERDFLLSQLCYNELNTVQNRAWIEYWILYQHTEWTNEYEEKRARKAAEAFNT</sequence>
<reference evidence="1" key="1">
    <citation type="submission" date="2017-02" db="EMBL/GenBank/DDBJ databases">
        <title>Genome sequence of Serratia marcescens phage BF.</title>
        <authorList>
            <person name="Casey E."/>
            <person name="Fitzgerald B."/>
            <person name="Mahony J."/>
            <person name="Lugli G."/>
            <person name="Ventura M."/>
            <person name="van Sinderen D."/>
        </authorList>
    </citation>
    <scope>NUCLEOTIDE SEQUENCE [LARGE SCALE GENOMIC DNA]</scope>
</reference>